<evidence type="ECO:0000313" key="1">
    <source>
        <dbReference type="EMBL" id="SCX78831.1"/>
    </source>
</evidence>
<accession>A0A1G5ALU5</accession>
<gene>
    <name evidence="1" type="ORF">SAMN03080606_00194</name>
</gene>
<organism evidence="1 2">
    <name type="scientific">Alkaliphilus peptidifermentans DSM 18978</name>
    <dbReference type="NCBI Taxonomy" id="1120976"/>
    <lineage>
        <taxon>Bacteria</taxon>
        <taxon>Bacillati</taxon>
        <taxon>Bacillota</taxon>
        <taxon>Clostridia</taxon>
        <taxon>Peptostreptococcales</taxon>
        <taxon>Natronincolaceae</taxon>
        <taxon>Alkaliphilus</taxon>
    </lineage>
</organism>
<reference evidence="1 2" key="1">
    <citation type="submission" date="2016-10" db="EMBL/GenBank/DDBJ databases">
        <authorList>
            <person name="de Groot N.N."/>
        </authorList>
    </citation>
    <scope>NUCLEOTIDE SEQUENCE [LARGE SCALE GENOMIC DNA]</scope>
    <source>
        <strain evidence="1 2">DSM 18978</strain>
    </source>
</reference>
<protein>
    <submittedName>
        <fullName evidence="1">Uncharacterized protein</fullName>
    </submittedName>
</protein>
<evidence type="ECO:0000313" key="2">
    <source>
        <dbReference type="Proteomes" id="UP000198636"/>
    </source>
</evidence>
<dbReference type="STRING" id="1120976.SAMN03080606_00194"/>
<dbReference type="Proteomes" id="UP000198636">
    <property type="component" value="Unassembled WGS sequence"/>
</dbReference>
<name>A0A1G5ALU5_9FIRM</name>
<dbReference type="AlphaFoldDB" id="A0A1G5ALU5"/>
<keyword evidence="2" id="KW-1185">Reference proteome</keyword>
<dbReference type="EMBL" id="FMUS01000001">
    <property type="protein sequence ID" value="SCX78831.1"/>
    <property type="molecule type" value="Genomic_DNA"/>
</dbReference>
<sequence length="75" mass="8333">MVGRKAKGPNRKNGSLATEGKVFVFEKLNCISVKVSVNFSPIKANQLKGWDAKLKGLIERMAAWPPKGEFLFLKN</sequence>
<proteinExistence type="predicted"/>